<proteinExistence type="predicted"/>
<dbReference type="EMBL" id="MFFW01000019">
    <property type="protein sequence ID" value="OGF24414.1"/>
    <property type="molecule type" value="Genomic_DNA"/>
</dbReference>
<feature type="transmembrane region" description="Helical" evidence="1">
    <location>
        <begin position="138"/>
        <end position="159"/>
    </location>
</feature>
<dbReference type="AlphaFoldDB" id="A0A1F5SCJ5"/>
<feature type="transmembrane region" description="Helical" evidence="1">
    <location>
        <begin position="179"/>
        <end position="199"/>
    </location>
</feature>
<feature type="transmembrane region" description="Helical" evidence="1">
    <location>
        <begin position="12"/>
        <end position="32"/>
    </location>
</feature>
<keyword evidence="1" id="KW-1133">Transmembrane helix</keyword>
<accession>A0A1F5SCJ5</accession>
<dbReference type="Pfam" id="PF09997">
    <property type="entry name" value="DUF2238"/>
    <property type="match status" value="1"/>
</dbReference>
<keyword evidence="1" id="KW-0812">Transmembrane</keyword>
<feature type="transmembrane region" description="Helical" evidence="1">
    <location>
        <begin position="76"/>
        <end position="97"/>
    </location>
</feature>
<keyword evidence="1" id="KW-0472">Membrane</keyword>
<comment type="caution">
    <text evidence="2">The sequence shown here is derived from an EMBL/GenBank/DDBJ whole genome shotgun (WGS) entry which is preliminary data.</text>
</comment>
<name>A0A1F5SCJ5_9BACT</name>
<sequence>MRKPMAKSKKIEKFIQVTVDGLVIIGLVLIFGKKSWWPSFYQPVYFGLTFLTSAALIILSQFIFKAPDSRRQEAIMFFRFGLTAALALNALGELCFYPLYRYGIQYDKMIHFANSFLFVAALTSFYEKWHNLNLGRALKIAAIVVFVGGLLWEVFEFSSDLFFKTSVFGVYGQFRGADTIFDVASDLLGLTAGLIFVSWRGWRNLFNKLIGYRRGPALSKILTAGSCSPNLAAK</sequence>
<feature type="transmembrane region" description="Helical" evidence="1">
    <location>
        <begin position="109"/>
        <end position="126"/>
    </location>
</feature>
<gene>
    <name evidence="2" type="ORF">A3H66_01855</name>
</gene>
<dbReference type="InterPro" id="IPR014509">
    <property type="entry name" value="YjdF-like"/>
</dbReference>
<reference evidence="2 3" key="1">
    <citation type="journal article" date="2016" name="Nat. Commun.">
        <title>Thousands of microbial genomes shed light on interconnected biogeochemical processes in an aquifer system.</title>
        <authorList>
            <person name="Anantharaman K."/>
            <person name="Brown C.T."/>
            <person name="Hug L.A."/>
            <person name="Sharon I."/>
            <person name="Castelle C.J."/>
            <person name="Probst A.J."/>
            <person name="Thomas B.C."/>
            <person name="Singh A."/>
            <person name="Wilkins M.J."/>
            <person name="Karaoz U."/>
            <person name="Brodie E.L."/>
            <person name="Williams K.H."/>
            <person name="Hubbard S.S."/>
            <person name="Banfield J.F."/>
        </authorList>
    </citation>
    <scope>NUCLEOTIDE SEQUENCE [LARGE SCALE GENOMIC DNA]</scope>
</reference>
<evidence type="ECO:0000313" key="2">
    <source>
        <dbReference type="EMBL" id="OGF24414.1"/>
    </source>
</evidence>
<protein>
    <submittedName>
        <fullName evidence="2">Uncharacterized protein</fullName>
    </submittedName>
</protein>
<evidence type="ECO:0000313" key="3">
    <source>
        <dbReference type="Proteomes" id="UP000178783"/>
    </source>
</evidence>
<evidence type="ECO:0000256" key="1">
    <source>
        <dbReference type="SAM" id="Phobius"/>
    </source>
</evidence>
<organism evidence="2 3">
    <name type="scientific">Candidatus Falkowbacteria bacterium RIFCSPLOWO2_02_FULL_45_21</name>
    <dbReference type="NCBI Taxonomy" id="1797989"/>
    <lineage>
        <taxon>Bacteria</taxon>
        <taxon>Candidatus Falkowiibacteriota</taxon>
    </lineage>
</organism>
<feature type="transmembrane region" description="Helical" evidence="1">
    <location>
        <begin position="44"/>
        <end position="64"/>
    </location>
</feature>
<dbReference type="Proteomes" id="UP000178783">
    <property type="component" value="Unassembled WGS sequence"/>
</dbReference>